<reference evidence="7 8" key="1">
    <citation type="journal article" date="2010" name="ISME J.">
        <title>Fine-scale evolution: genomic, phenotypic and ecological differentiation in two coexisting Salinibacter ruber strains.</title>
        <authorList>
            <person name="Pena A."/>
            <person name="Teeling H."/>
            <person name="Huerta-Cepas J."/>
            <person name="Santos F."/>
            <person name="Yarza P."/>
            <person name="Brito-Echeverria J."/>
            <person name="Lucio M."/>
            <person name="Schmitt-Kopplin P."/>
            <person name="Meseguer I."/>
            <person name="Schenowitz C."/>
            <person name="Dossat C."/>
            <person name="Barbe V."/>
            <person name="Dopazo J."/>
            <person name="Rossello-Mora R."/>
            <person name="Schuler M."/>
            <person name="Glockner F.O."/>
            <person name="Amann R."/>
            <person name="Gabaldon T."/>
            <person name="Anton J."/>
        </authorList>
    </citation>
    <scope>NUCLEOTIDE SEQUENCE [LARGE SCALE GENOMIC DNA]</scope>
    <source>
        <strain evidence="7 8">M8</strain>
    </source>
</reference>
<dbReference type="GO" id="GO:0043190">
    <property type="term" value="C:ATP-binding cassette (ABC) transporter complex"/>
    <property type="evidence" value="ECO:0007669"/>
    <property type="project" value="TreeGrafter"/>
</dbReference>
<evidence type="ECO:0000313" key="7">
    <source>
        <dbReference type="EMBL" id="CBH24224.1"/>
    </source>
</evidence>
<dbReference type="PANTHER" id="PTHR33529:SF6">
    <property type="entry name" value="YJGP_YJGQ FAMILY PERMEASE"/>
    <property type="match status" value="1"/>
</dbReference>
<dbReference type="GO" id="GO:0015920">
    <property type="term" value="P:lipopolysaccharide transport"/>
    <property type="evidence" value="ECO:0007669"/>
    <property type="project" value="TreeGrafter"/>
</dbReference>
<dbReference type="HOGENOM" id="CLU_028799_3_1_10"/>
<proteinExistence type="predicted"/>
<name>D5H869_SALRM</name>
<accession>D5H869</accession>
<evidence type="ECO:0000256" key="4">
    <source>
        <dbReference type="ARBA" id="ARBA00022989"/>
    </source>
</evidence>
<evidence type="ECO:0000256" key="2">
    <source>
        <dbReference type="ARBA" id="ARBA00022475"/>
    </source>
</evidence>
<keyword evidence="2" id="KW-1003">Cell membrane</keyword>
<dbReference type="AlphaFoldDB" id="D5H869"/>
<evidence type="ECO:0000256" key="3">
    <source>
        <dbReference type="ARBA" id="ARBA00022692"/>
    </source>
</evidence>
<sequence length="410" mass="46101">MEWGGLDERQICWQVNGRGGQGLAGCSFLRGVRKRSRPPRPLPSRPPAAMSTFERHIIKRLLKGFVLFVGALLVFFIVLHWVEYSDDFLDGGATIWEVFTVFYPNYVPEIIRLTSPLALFLSCIYLTGTLAQELQLVALQTSGVSLYQLMRPYLGVGLLVTVFMFGFNGWVVPKTNEVVVRYENEYLPGNQKSVQTSEIHRRNGPNSILSVGYYDADRERAHTVSLQQLAGDARLARRVDANRMEWDDSLEVWRLDDVTRRTFVKGETQRKRTIASLDTTLQVYPRDLARSKNDVAAMTIPAAAEYLAALRRSGVGGLTRPLVAYYNKFAYPFANLLLVLIGVPIASTRRRGGQAVRFAIGLLIAFVYLSVQKLAEPLGYAGTLSPAWTAWLPHLTFAVVALLVLWWARK</sequence>
<dbReference type="PANTHER" id="PTHR33529">
    <property type="entry name" value="SLR0882 PROTEIN-RELATED"/>
    <property type="match status" value="1"/>
</dbReference>
<organism evidence="7 8">
    <name type="scientific">Salinibacter ruber (strain M8)</name>
    <dbReference type="NCBI Taxonomy" id="761659"/>
    <lineage>
        <taxon>Bacteria</taxon>
        <taxon>Pseudomonadati</taxon>
        <taxon>Rhodothermota</taxon>
        <taxon>Rhodothermia</taxon>
        <taxon>Rhodothermales</taxon>
        <taxon>Salinibacteraceae</taxon>
        <taxon>Salinibacter</taxon>
    </lineage>
</organism>
<reference evidence="8" key="2">
    <citation type="submission" date="2010-04" db="EMBL/GenBank/DDBJ databases">
        <title>Genome sequence of Salinibacter ruber M8.</title>
        <authorList>
            <consortium name="Genoscope"/>
        </authorList>
    </citation>
    <scope>NUCLEOTIDE SEQUENCE [LARGE SCALE GENOMIC DNA]</scope>
    <source>
        <strain evidence="8">M8</strain>
    </source>
</reference>
<comment type="subcellular location">
    <subcellularLocation>
        <location evidence="1">Cell membrane</location>
        <topology evidence="1">Multi-pass membrane protein</topology>
    </subcellularLocation>
</comment>
<dbReference type="EMBL" id="FP565814">
    <property type="protein sequence ID" value="CBH24224.1"/>
    <property type="molecule type" value="Genomic_DNA"/>
</dbReference>
<dbReference type="InterPro" id="IPR005495">
    <property type="entry name" value="LptG/LptF_permease"/>
</dbReference>
<protein>
    <recommendedName>
        <fullName evidence="9">YjgP/YjgQ family permease</fullName>
    </recommendedName>
</protein>
<feature type="transmembrane region" description="Helical" evidence="6">
    <location>
        <begin position="61"/>
        <end position="82"/>
    </location>
</feature>
<dbReference type="KEGG" id="srm:SRM_01303"/>
<dbReference type="Pfam" id="PF03739">
    <property type="entry name" value="LptF_LptG"/>
    <property type="match status" value="1"/>
</dbReference>
<evidence type="ECO:0000313" key="8">
    <source>
        <dbReference type="Proteomes" id="UP000000933"/>
    </source>
</evidence>
<feature type="transmembrane region" description="Helical" evidence="6">
    <location>
        <begin position="391"/>
        <end position="408"/>
    </location>
</feature>
<keyword evidence="5 6" id="KW-0472">Membrane</keyword>
<feature type="transmembrane region" description="Helical" evidence="6">
    <location>
        <begin position="355"/>
        <end position="371"/>
    </location>
</feature>
<keyword evidence="3 6" id="KW-0812">Transmembrane</keyword>
<dbReference type="Proteomes" id="UP000000933">
    <property type="component" value="Chromosome"/>
</dbReference>
<evidence type="ECO:0000256" key="6">
    <source>
        <dbReference type="SAM" id="Phobius"/>
    </source>
</evidence>
<evidence type="ECO:0008006" key="9">
    <source>
        <dbReference type="Google" id="ProtNLM"/>
    </source>
</evidence>
<gene>
    <name evidence="7" type="ordered locus">SRM_01303</name>
</gene>
<evidence type="ECO:0000256" key="1">
    <source>
        <dbReference type="ARBA" id="ARBA00004651"/>
    </source>
</evidence>
<feature type="transmembrane region" description="Helical" evidence="6">
    <location>
        <begin position="329"/>
        <end position="348"/>
    </location>
</feature>
<keyword evidence="4 6" id="KW-1133">Transmembrane helix</keyword>
<evidence type="ECO:0000256" key="5">
    <source>
        <dbReference type="ARBA" id="ARBA00023136"/>
    </source>
</evidence>
<feature type="transmembrane region" description="Helical" evidence="6">
    <location>
        <begin position="110"/>
        <end position="131"/>
    </location>
</feature>
<feature type="transmembrane region" description="Helical" evidence="6">
    <location>
        <begin position="152"/>
        <end position="172"/>
    </location>
</feature>